<dbReference type="InterPro" id="IPR036102">
    <property type="entry name" value="OsmC/Ohrsf"/>
</dbReference>
<dbReference type="PATRIC" id="fig|1122207.3.peg.2201"/>
<organism evidence="1 2">
    <name type="scientific">Marinomonas ushuaiensis DSM 15871</name>
    <dbReference type="NCBI Taxonomy" id="1122207"/>
    <lineage>
        <taxon>Bacteria</taxon>
        <taxon>Pseudomonadati</taxon>
        <taxon>Pseudomonadota</taxon>
        <taxon>Gammaproteobacteria</taxon>
        <taxon>Oceanospirillales</taxon>
        <taxon>Oceanospirillaceae</taxon>
        <taxon>Marinomonas</taxon>
    </lineage>
</organism>
<accession>X7E2H7</accession>
<dbReference type="InterPro" id="IPR003718">
    <property type="entry name" value="OsmC/Ohr_fam"/>
</dbReference>
<evidence type="ECO:0000313" key="2">
    <source>
        <dbReference type="Proteomes" id="UP000054058"/>
    </source>
</evidence>
<dbReference type="PANTHER" id="PTHR35368">
    <property type="entry name" value="HYDROPEROXIDE REDUCTASE"/>
    <property type="match status" value="1"/>
</dbReference>
<comment type="caution">
    <text evidence="1">The sequence shown here is derived from an EMBL/GenBank/DDBJ whole genome shotgun (WGS) entry which is preliminary data.</text>
</comment>
<dbReference type="Gene3D" id="3.30.300.20">
    <property type="match status" value="1"/>
</dbReference>
<dbReference type="OrthoDB" id="9789573at2"/>
<protein>
    <submittedName>
        <fullName evidence="1">Osmotically inducible protein C</fullName>
    </submittedName>
</protein>
<dbReference type="SUPFAM" id="SSF82784">
    <property type="entry name" value="OsmC-like"/>
    <property type="match status" value="1"/>
</dbReference>
<proteinExistence type="predicted"/>
<dbReference type="RefSeq" id="WP_036162334.1">
    <property type="nucleotide sequence ID" value="NZ_JAMB01000009.1"/>
</dbReference>
<reference evidence="1 2" key="1">
    <citation type="submission" date="2014-01" db="EMBL/GenBank/DDBJ databases">
        <title>Marinomonas ushuaiensis DSM 15871 Genome Sequencing.</title>
        <authorList>
            <person name="Lai Q."/>
            <person name="Shao Z.S."/>
        </authorList>
    </citation>
    <scope>NUCLEOTIDE SEQUENCE [LARGE SCALE GENOMIC DNA]</scope>
    <source>
        <strain evidence="1 2">DSM 15871</strain>
    </source>
</reference>
<dbReference type="InterPro" id="IPR015946">
    <property type="entry name" value="KH_dom-like_a/b"/>
</dbReference>
<keyword evidence="2" id="KW-1185">Reference proteome</keyword>
<sequence length="149" mass="16462">MKMTMKKTALLRAESQCSSHARSDVSIRDVVLIIDEPVERGGTNIGPTPTESVVATLIGCTNVLAHKCAKKRNINIGNLHISAVCEFDRRGVLLEEEIEVPFKKVTLTVKTNPTVDKSELDRIAEDVVKYCPLSKLFQQAGTDIEAIWL</sequence>
<gene>
    <name evidence="1" type="ORF">MUS1_15260</name>
</gene>
<dbReference type="STRING" id="1122207.MUS1_15260"/>
<dbReference type="EMBL" id="JAMB01000009">
    <property type="protein sequence ID" value="ETX10274.1"/>
    <property type="molecule type" value="Genomic_DNA"/>
</dbReference>
<dbReference type="AlphaFoldDB" id="X7E2H7"/>
<name>X7E2H7_9GAMM</name>
<dbReference type="eggNOG" id="COG1765">
    <property type="taxonomic scope" value="Bacteria"/>
</dbReference>
<dbReference type="PANTHER" id="PTHR35368:SF1">
    <property type="entry name" value="HYDROPEROXIDE REDUCTASE"/>
    <property type="match status" value="1"/>
</dbReference>
<evidence type="ECO:0000313" key="1">
    <source>
        <dbReference type="EMBL" id="ETX10274.1"/>
    </source>
</evidence>
<dbReference type="Proteomes" id="UP000054058">
    <property type="component" value="Unassembled WGS sequence"/>
</dbReference>
<dbReference type="InterPro" id="IPR052924">
    <property type="entry name" value="OsmC/Ohr_hydroprdx_reductase"/>
</dbReference>
<dbReference type="Pfam" id="PF02566">
    <property type="entry name" value="OsmC"/>
    <property type="match status" value="1"/>
</dbReference>